<name>A0A8H7DDR5_9AGAR</name>
<evidence type="ECO:0008006" key="4">
    <source>
        <dbReference type="Google" id="ProtNLM"/>
    </source>
</evidence>
<dbReference type="AlphaFoldDB" id="A0A8H7DDR5"/>
<accession>A0A8H7DDR5</accession>
<organism evidence="2 3">
    <name type="scientific">Mycena venus</name>
    <dbReference type="NCBI Taxonomy" id="2733690"/>
    <lineage>
        <taxon>Eukaryota</taxon>
        <taxon>Fungi</taxon>
        <taxon>Dikarya</taxon>
        <taxon>Basidiomycota</taxon>
        <taxon>Agaricomycotina</taxon>
        <taxon>Agaricomycetes</taxon>
        <taxon>Agaricomycetidae</taxon>
        <taxon>Agaricales</taxon>
        <taxon>Marasmiineae</taxon>
        <taxon>Mycenaceae</taxon>
        <taxon>Mycena</taxon>
    </lineage>
</organism>
<dbReference type="PROSITE" id="PS51257">
    <property type="entry name" value="PROKAR_LIPOPROTEIN"/>
    <property type="match status" value="1"/>
</dbReference>
<sequence>MLFTATKLTSFIATVIVACIAADGVFFSAPNCTGTELQTVIYTDGLCVPSNGAESTLLTGEAGVAETVVTFYTDLDHQDPSFALQLGNEPDLCVNIPGNIQSVGMVW</sequence>
<gene>
    <name evidence="2" type="ORF">MVEN_00161900</name>
</gene>
<protein>
    <recommendedName>
        <fullName evidence="4">Secreted protein</fullName>
    </recommendedName>
</protein>
<evidence type="ECO:0000256" key="1">
    <source>
        <dbReference type="SAM" id="SignalP"/>
    </source>
</evidence>
<evidence type="ECO:0000313" key="3">
    <source>
        <dbReference type="Proteomes" id="UP000620124"/>
    </source>
</evidence>
<reference evidence="2" key="1">
    <citation type="submission" date="2020-05" db="EMBL/GenBank/DDBJ databases">
        <title>Mycena genomes resolve the evolution of fungal bioluminescence.</title>
        <authorList>
            <person name="Tsai I.J."/>
        </authorList>
    </citation>
    <scope>NUCLEOTIDE SEQUENCE</scope>
    <source>
        <strain evidence="2">CCC161011</strain>
    </source>
</reference>
<feature type="chain" id="PRO_5034455901" description="Secreted protein" evidence="1">
    <location>
        <begin position="23"/>
        <end position="107"/>
    </location>
</feature>
<keyword evidence="3" id="KW-1185">Reference proteome</keyword>
<feature type="signal peptide" evidence="1">
    <location>
        <begin position="1"/>
        <end position="22"/>
    </location>
</feature>
<dbReference type="Proteomes" id="UP000620124">
    <property type="component" value="Unassembled WGS sequence"/>
</dbReference>
<keyword evidence="1" id="KW-0732">Signal</keyword>
<comment type="caution">
    <text evidence="2">The sequence shown here is derived from an EMBL/GenBank/DDBJ whole genome shotgun (WGS) entry which is preliminary data.</text>
</comment>
<dbReference type="EMBL" id="JACAZI010000002">
    <property type="protein sequence ID" value="KAF7368398.1"/>
    <property type="molecule type" value="Genomic_DNA"/>
</dbReference>
<evidence type="ECO:0000313" key="2">
    <source>
        <dbReference type="EMBL" id="KAF7368398.1"/>
    </source>
</evidence>
<dbReference type="OrthoDB" id="2854395at2759"/>
<proteinExistence type="predicted"/>